<accession>A0A2G6K9K5</accession>
<dbReference type="InterPro" id="IPR027417">
    <property type="entry name" value="P-loop_NTPase"/>
</dbReference>
<keyword evidence="2" id="KW-0812">Transmembrane</keyword>
<feature type="transmembrane region" description="Helical" evidence="2">
    <location>
        <begin position="53"/>
        <end position="72"/>
    </location>
</feature>
<evidence type="ECO:0000256" key="1">
    <source>
        <dbReference type="SAM" id="MobiDB-lite"/>
    </source>
</evidence>
<dbReference type="Gene3D" id="3.40.50.300">
    <property type="entry name" value="P-loop containing nucleotide triphosphate hydrolases"/>
    <property type="match status" value="1"/>
</dbReference>
<dbReference type="SUPFAM" id="SSF52540">
    <property type="entry name" value="P-loop containing nucleoside triphosphate hydrolases"/>
    <property type="match status" value="1"/>
</dbReference>
<gene>
    <name evidence="3" type="ORF">CSA56_15855</name>
</gene>
<dbReference type="AlphaFoldDB" id="A0A2G6K9K5"/>
<evidence type="ECO:0000256" key="2">
    <source>
        <dbReference type="SAM" id="Phobius"/>
    </source>
</evidence>
<keyword evidence="2" id="KW-0472">Membrane</keyword>
<keyword evidence="2" id="KW-1133">Transmembrane helix</keyword>
<evidence type="ECO:0000313" key="3">
    <source>
        <dbReference type="EMBL" id="PIE32344.1"/>
    </source>
</evidence>
<evidence type="ECO:0000313" key="4">
    <source>
        <dbReference type="Proteomes" id="UP000230821"/>
    </source>
</evidence>
<name>A0A2G6K9K5_9BACT</name>
<evidence type="ECO:0008006" key="5">
    <source>
        <dbReference type="Google" id="ProtNLM"/>
    </source>
</evidence>
<dbReference type="EMBL" id="PDSK01000115">
    <property type="protein sequence ID" value="PIE32344.1"/>
    <property type="molecule type" value="Genomic_DNA"/>
</dbReference>
<protein>
    <recommendedName>
        <fullName evidence="5">Orc1-like AAA ATPase domain-containing protein</fullName>
    </recommendedName>
</protein>
<dbReference type="Proteomes" id="UP000230821">
    <property type="component" value="Unassembled WGS sequence"/>
</dbReference>
<sequence>MDLTFPGMLYNTDSKLVQLATAYTTSPVDTPSEQQKQHGKSAVEKHSLKRLQILLIVALLLTLGGFFVSSLIPQMAGVNVKSSRSRKLASQKAGARITSSRTRKPVFSTGKNGSRVRTTNRPKKVVHQMAGVGTGAVASRTSGVAPRMYETSIGSLTDLTSAYAAPSKVTATKKAPKLQVASDNILQDIPDKILLDAHDPERKNATLSSLPDASPTLLRMAKSFFHQSDFEYTSRSGAHGVLRATIAQYKRYGDIPVFFLKKTGFNETLLQEISNSLSNRGHKSHGKIAFMIVDEPLHASHYRQLYAVKSEHHITIIPISCDIIARSVKNSTCAQTMENLLSSMLTPKNLYESNRPINNPLEFFGRDELLHSLLDSAGHLQHIGLFGLRGIGKTSLVWQLREHLSRDVVAYIDLQHIPHDCSYLYQSILQECLKDASFKYPDVKLPKCDCADGMPEEKQGVIFLQTLVKLWEALKVGRHDMKIVLLLDEAESFVPGTTEHETGFAGFHEFMGIIRGISEQYGFLVSVVVSSRPEISRLDTWNGQSNPGFQFYKEVFLSSLPETGCNQMISSLGAQMGLTFTEEALSRIYYETGGHPYVTRQLCGLITEKSKERHDNDSWQTASERVPGTIQVQEVEDAISEYIEHKSDYLDSVWQRLSSIEQEILLTILTNHSCALKDLITPTQNYDAKRQHRKAISTLIENEIIEKCENKYSLRMGLFERFLLSSN</sequence>
<dbReference type="PANTHER" id="PTHR34301">
    <property type="entry name" value="DNA-BINDING PROTEIN-RELATED"/>
    <property type="match status" value="1"/>
</dbReference>
<organism evidence="3 4">
    <name type="scientific">candidate division KSB3 bacterium</name>
    <dbReference type="NCBI Taxonomy" id="2044937"/>
    <lineage>
        <taxon>Bacteria</taxon>
        <taxon>candidate division KSB3</taxon>
    </lineage>
</organism>
<reference evidence="3 4" key="1">
    <citation type="submission" date="2017-10" db="EMBL/GenBank/DDBJ databases">
        <title>Novel microbial diversity and functional potential in the marine mammal oral microbiome.</title>
        <authorList>
            <person name="Dudek N.K."/>
            <person name="Sun C.L."/>
            <person name="Burstein D."/>
            <person name="Kantor R.S."/>
            <person name="Aliaga Goltsman D.S."/>
            <person name="Bik E.M."/>
            <person name="Thomas B.C."/>
            <person name="Banfield J.F."/>
            <person name="Relman D.A."/>
        </authorList>
    </citation>
    <scope>NUCLEOTIDE SEQUENCE [LARGE SCALE GENOMIC DNA]</scope>
    <source>
        <strain evidence="3">DOLJORAL78_47_16</strain>
    </source>
</reference>
<comment type="caution">
    <text evidence="3">The sequence shown here is derived from an EMBL/GenBank/DDBJ whole genome shotgun (WGS) entry which is preliminary data.</text>
</comment>
<dbReference type="PANTHER" id="PTHR34301:SF8">
    <property type="entry name" value="ATPASE DOMAIN-CONTAINING PROTEIN"/>
    <property type="match status" value="1"/>
</dbReference>
<feature type="region of interest" description="Disordered" evidence="1">
    <location>
        <begin position="89"/>
        <end position="116"/>
    </location>
</feature>
<proteinExistence type="predicted"/>